<dbReference type="Pfam" id="PF18911">
    <property type="entry name" value="PKD_4"/>
    <property type="match status" value="1"/>
</dbReference>
<feature type="signal peptide" evidence="1">
    <location>
        <begin position="1"/>
        <end position="17"/>
    </location>
</feature>
<dbReference type="Gene3D" id="2.60.40.10">
    <property type="entry name" value="Immunoglobulins"/>
    <property type="match status" value="1"/>
</dbReference>
<organism evidence="3 4">
    <name type="scientific">Taibaiella chishuiensis</name>
    <dbReference type="NCBI Taxonomy" id="1434707"/>
    <lineage>
        <taxon>Bacteria</taxon>
        <taxon>Pseudomonadati</taxon>
        <taxon>Bacteroidota</taxon>
        <taxon>Chitinophagia</taxon>
        <taxon>Chitinophagales</taxon>
        <taxon>Chitinophagaceae</taxon>
        <taxon>Taibaiella</taxon>
    </lineage>
</organism>
<name>A0A2P8DBA5_9BACT</name>
<dbReference type="Proteomes" id="UP000240572">
    <property type="component" value="Unassembled WGS sequence"/>
</dbReference>
<feature type="chain" id="PRO_5015180258" evidence="1">
    <location>
        <begin position="18"/>
        <end position="606"/>
    </location>
</feature>
<dbReference type="Pfam" id="PF18962">
    <property type="entry name" value="Por_Secre_tail"/>
    <property type="match status" value="1"/>
</dbReference>
<dbReference type="SMART" id="SM00089">
    <property type="entry name" value="PKD"/>
    <property type="match status" value="1"/>
</dbReference>
<dbReference type="NCBIfam" id="TIGR04183">
    <property type="entry name" value="Por_Secre_tail"/>
    <property type="match status" value="1"/>
</dbReference>
<sequence length="606" mass="64229">MSSIFTRLKFPAMPVLAGIFAFLSHKADAQLAANTYQFSALSGTFTEITGGTVLSAIQTDDALSGNVPIGFTFNFCGTDYTQLKASSNGWVSFSSTLGTFDYFADNSTTNFPTMKPCLFPLWEDIDGSTTYGGAAMYATTGTAPNRVFTLQCKNWQWNYSATTATISFQVKLYEGSNLIQFVYRPESGTISTGSGGASIGISDNNTPTTGYLSLNNASASPTASGTTFTTNILTKPASGQIYQFKPLPAIDMRADSIVVATPFCSNSTQPVAARVRNLGTAAIDSVKVYWSVDGVAQPPVTYNAATIGNVVSGSNTAVVALGQVYFATAAARQIKAWTYQPNGLPDEVPANDTVTAAIAAGLEGVQAHILQGDTTICQGANLLLDAGSYPKNPIYIWNTGSLSQTITVTGAGVYSVKVQNTDGCFDRDTVVIGVHPNPLVNSIAVMENGGGMFTFNVIGAQHVNEYYWDFGDGTTAVGPGPQVHIYTAPGEYTVVLRVKNDCAEVTTSRLVAIGNGTSIHDLSALQQEIKMYPNPSTKGVVTVMHNTQLKIKAITVYNLLGQRVQHLETVSATQNQLNTADLAAGIYNVVVATDRGTVVKKLEVLP</sequence>
<keyword evidence="1" id="KW-0732">Signal</keyword>
<proteinExistence type="predicted"/>
<dbReference type="InterPro" id="IPR035986">
    <property type="entry name" value="PKD_dom_sf"/>
</dbReference>
<dbReference type="PROSITE" id="PS50093">
    <property type="entry name" value="PKD"/>
    <property type="match status" value="1"/>
</dbReference>
<dbReference type="InterPro" id="IPR013783">
    <property type="entry name" value="Ig-like_fold"/>
</dbReference>
<dbReference type="InterPro" id="IPR022409">
    <property type="entry name" value="PKD/Chitinase_dom"/>
</dbReference>
<dbReference type="OrthoDB" id="617614at2"/>
<dbReference type="InterPro" id="IPR000601">
    <property type="entry name" value="PKD_dom"/>
</dbReference>
<protein>
    <submittedName>
        <fullName evidence="3">Putative secreted protein (Por secretion system target)</fullName>
    </submittedName>
</protein>
<accession>A0A2P8DBA5</accession>
<dbReference type="InterPro" id="IPR026444">
    <property type="entry name" value="Secre_tail"/>
</dbReference>
<dbReference type="AlphaFoldDB" id="A0A2P8DBA5"/>
<dbReference type="CDD" id="cd00146">
    <property type="entry name" value="PKD"/>
    <property type="match status" value="1"/>
</dbReference>
<dbReference type="EMBL" id="PYGD01000001">
    <property type="protein sequence ID" value="PSK94500.1"/>
    <property type="molecule type" value="Genomic_DNA"/>
</dbReference>
<gene>
    <name evidence="3" type="ORF">B0I18_101656</name>
</gene>
<dbReference type="RefSeq" id="WP_106521202.1">
    <property type="nucleotide sequence ID" value="NZ_PYGD01000001.1"/>
</dbReference>
<evidence type="ECO:0000313" key="3">
    <source>
        <dbReference type="EMBL" id="PSK94500.1"/>
    </source>
</evidence>
<evidence type="ECO:0000313" key="4">
    <source>
        <dbReference type="Proteomes" id="UP000240572"/>
    </source>
</evidence>
<reference evidence="3 4" key="1">
    <citation type="submission" date="2018-03" db="EMBL/GenBank/DDBJ databases">
        <title>Genomic Encyclopedia of Type Strains, Phase III (KMG-III): the genomes of soil and plant-associated and newly described type strains.</title>
        <authorList>
            <person name="Whitman W."/>
        </authorList>
    </citation>
    <scope>NUCLEOTIDE SEQUENCE [LARGE SCALE GENOMIC DNA]</scope>
    <source>
        <strain evidence="3 4">CGMCC 1.12700</strain>
    </source>
</reference>
<evidence type="ECO:0000256" key="1">
    <source>
        <dbReference type="SAM" id="SignalP"/>
    </source>
</evidence>
<keyword evidence="4" id="KW-1185">Reference proteome</keyword>
<dbReference type="SUPFAM" id="SSF49299">
    <property type="entry name" value="PKD domain"/>
    <property type="match status" value="1"/>
</dbReference>
<evidence type="ECO:0000259" key="2">
    <source>
        <dbReference type="PROSITE" id="PS50093"/>
    </source>
</evidence>
<feature type="domain" description="PKD" evidence="2">
    <location>
        <begin position="466"/>
        <end position="513"/>
    </location>
</feature>
<comment type="caution">
    <text evidence="3">The sequence shown here is derived from an EMBL/GenBank/DDBJ whole genome shotgun (WGS) entry which is preliminary data.</text>
</comment>